<dbReference type="SMART" id="SM01058">
    <property type="entry name" value="CarD_TRCF"/>
    <property type="match status" value="1"/>
</dbReference>
<dbReference type="EMBL" id="BHEO01000008">
    <property type="protein sequence ID" value="GBU05477.1"/>
    <property type="molecule type" value="Genomic_DNA"/>
</dbReference>
<dbReference type="InterPro" id="IPR003711">
    <property type="entry name" value="CarD-like/TRCF_RID"/>
</dbReference>
<evidence type="ECO:0000313" key="3">
    <source>
        <dbReference type="EMBL" id="TCS61573.1"/>
    </source>
</evidence>
<dbReference type="PANTHER" id="PTHR38447:SF1">
    <property type="entry name" value="RNA POLYMERASE-BINDING TRANSCRIPTION FACTOR CARD"/>
    <property type="match status" value="1"/>
</dbReference>
<accession>A0A4R3J9E6</accession>
<dbReference type="AlphaFoldDB" id="A0A4R3J9E6"/>
<evidence type="ECO:0000313" key="2">
    <source>
        <dbReference type="EMBL" id="GBU05477.1"/>
    </source>
</evidence>
<organism evidence="3 4">
    <name type="scientific">Faecalimonas umbilicata</name>
    <dbReference type="NCBI Taxonomy" id="1912855"/>
    <lineage>
        <taxon>Bacteria</taxon>
        <taxon>Bacillati</taxon>
        <taxon>Bacillota</taxon>
        <taxon>Clostridia</taxon>
        <taxon>Lachnospirales</taxon>
        <taxon>Lachnospiraceae</taxon>
        <taxon>Faecalimonas</taxon>
    </lineage>
</organism>
<dbReference type="Gene3D" id="2.40.10.170">
    <property type="match status" value="1"/>
</dbReference>
<dbReference type="GO" id="GO:0009303">
    <property type="term" value="P:rRNA transcription"/>
    <property type="evidence" value="ECO:0007669"/>
    <property type="project" value="TreeGrafter"/>
</dbReference>
<dbReference type="InterPro" id="IPR052531">
    <property type="entry name" value="CarD-like_regulator"/>
</dbReference>
<dbReference type="PANTHER" id="PTHR38447">
    <property type="entry name" value="TRANSCRIPTION FACTOR YDEB-RELATED"/>
    <property type="match status" value="1"/>
</dbReference>
<evidence type="ECO:0000313" key="4">
    <source>
        <dbReference type="Proteomes" id="UP000294613"/>
    </source>
</evidence>
<comment type="caution">
    <text evidence="3">The sequence shown here is derived from an EMBL/GenBank/DDBJ whole genome shotgun (WGS) entry which is preliminary data.</text>
</comment>
<proteinExistence type="predicted"/>
<name>A0A4R3J9E6_9FIRM</name>
<dbReference type="InterPro" id="IPR036101">
    <property type="entry name" value="CarD-like/TRCF_RID_sf"/>
</dbReference>
<dbReference type="InterPro" id="IPR042215">
    <property type="entry name" value="CarD-like_C"/>
</dbReference>
<evidence type="ECO:0000313" key="5">
    <source>
        <dbReference type="Proteomes" id="UP000702954"/>
    </source>
</evidence>
<keyword evidence="5" id="KW-1185">Reference proteome</keyword>
<evidence type="ECO:0000259" key="1">
    <source>
        <dbReference type="SMART" id="SM01058"/>
    </source>
</evidence>
<protein>
    <submittedName>
        <fullName evidence="3">CarD family transcriptional regulator</fullName>
    </submittedName>
</protein>
<reference evidence="2 5" key="1">
    <citation type="journal article" date="2018" name="Int. J. Syst. Evol. Microbiol.">
        <title>Draft Genome Sequence of Faecalimonas umbilicata JCM 30896T, an Acetate-Producing Bacterium Isolated from Human Feces.</title>
        <authorList>
            <person name="Sakamoto M."/>
            <person name="Ikeyama N."/>
            <person name="Yuki M."/>
            <person name="Ohkuma M."/>
        </authorList>
    </citation>
    <scope>NUCLEOTIDE SEQUENCE [LARGE SCALE GENOMIC DNA]</scope>
    <source>
        <strain evidence="2 5">EGH7</strain>
    </source>
</reference>
<dbReference type="EMBL" id="SLZV01000036">
    <property type="protein sequence ID" value="TCS61573.1"/>
    <property type="molecule type" value="Genomic_DNA"/>
</dbReference>
<sequence length="164" mass="19717">MKTYHIGEKVVHCPEGVCEVEDICQIEMNKMKKYYYRLKPIQSNVKVVYIPIDKVEMHVRPLKTKQELEKIFCIEPEEQLICYRNPQKRMDIQNQAVREDDAVMLIQLIKMYRRKRQKNHISLGDARWLKEAECYLFSEMSEVLECDYNFLLQCAQYNQKIECA</sequence>
<feature type="domain" description="CarD-like/TRCF RNAP-interacting" evidence="1">
    <location>
        <begin position="3"/>
        <end position="113"/>
    </location>
</feature>
<dbReference type="Proteomes" id="UP000294613">
    <property type="component" value="Unassembled WGS sequence"/>
</dbReference>
<reference evidence="3 4" key="2">
    <citation type="submission" date="2019-03" db="EMBL/GenBank/DDBJ databases">
        <title>Genomic Encyclopedia of Type Strains, Phase IV (KMG-IV): sequencing the most valuable type-strain genomes for metagenomic binning, comparative biology and taxonomic classification.</title>
        <authorList>
            <person name="Goeker M."/>
        </authorList>
    </citation>
    <scope>NUCLEOTIDE SEQUENCE [LARGE SCALE GENOMIC DNA]</scope>
    <source>
        <strain evidence="3 4">DSM 103426</strain>
    </source>
</reference>
<dbReference type="SUPFAM" id="SSF141259">
    <property type="entry name" value="CarD-like"/>
    <property type="match status" value="1"/>
</dbReference>
<dbReference type="RefSeq" id="WP_008976164.1">
    <property type="nucleotide sequence ID" value="NZ_JALEIE010000007.1"/>
</dbReference>
<dbReference type="Pfam" id="PF02559">
    <property type="entry name" value="CarD_TRCF_RID"/>
    <property type="match status" value="1"/>
</dbReference>
<dbReference type="Proteomes" id="UP000702954">
    <property type="component" value="Unassembled WGS sequence"/>
</dbReference>
<gene>
    <name evidence="3" type="ORF">EDD74_1367</name>
    <name evidence="2" type="ORF">FAEUMB_20180</name>
</gene>
<dbReference type="Gene3D" id="1.20.58.1290">
    <property type="entry name" value="CarD-like, C-terminal domain"/>
    <property type="match status" value="1"/>
</dbReference>